<proteinExistence type="predicted"/>
<accession>A0A4Z2HMV6</accession>
<dbReference type="AlphaFoldDB" id="A0A4Z2HMV6"/>
<evidence type="ECO:0000313" key="2">
    <source>
        <dbReference type="Proteomes" id="UP000314294"/>
    </source>
</evidence>
<comment type="caution">
    <text evidence="1">The sequence shown here is derived from an EMBL/GenBank/DDBJ whole genome shotgun (WGS) entry which is preliminary data.</text>
</comment>
<organism evidence="1 2">
    <name type="scientific">Liparis tanakae</name>
    <name type="common">Tanaka's snailfish</name>
    <dbReference type="NCBI Taxonomy" id="230148"/>
    <lineage>
        <taxon>Eukaryota</taxon>
        <taxon>Metazoa</taxon>
        <taxon>Chordata</taxon>
        <taxon>Craniata</taxon>
        <taxon>Vertebrata</taxon>
        <taxon>Euteleostomi</taxon>
        <taxon>Actinopterygii</taxon>
        <taxon>Neopterygii</taxon>
        <taxon>Teleostei</taxon>
        <taxon>Neoteleostei</taxon>
        <taxon>Acanthomorphata</taxon>
        <taxon>Eupercaria</taxon>
        <taxon>Perciformes</taxon>
        <taxon>Cottioidei</taxon>
        <taxon>Cottales</taxon>
        <taxon>Liparidae</taxon>
        <taxon>Liparis</taxon>
    </lineage>
</organism>
<gene>
    <name evidence="1" type="ORF">EYF80_023600</name>
</gene>
<dbReference type="EMBL" id="SRLO01000224">
    <property type="protein sequence ID" value="TNN66122.1"/>
    <property type="molecule type" value="Genomic_DNA"/>
</dbReference>
<reference evidence="1 2" key="1">
    <citation type="submission" date="2019-03" db="EMBL/GenBank/DDBJ databases">
        <title>First draft genome of Liparis tanakae, snailfish: a comprehensive survey of snailfish specific genes.</title>
        <authorList>
            <person name="Kim W."/>
            <person name="Song I."/>
            <person name="Jeong J.-H."/>
            <person name="Kim D."/>
            <person name="Kim S."/>
            <person name="Ryu S."/>
            <person name="Song J.Y."/>
            <person name="Lee S.K."/>
        </authorList>
    </citation>
    <scope>NUCLEOTIDE SEQUENCE [LARGE SCALE GENOMIC DNA]</scope>
    <source>
        <tissue evidence="1">Muscle</tissue>
    </source>
</reference>
<protein>
    <submittedName>
        <fullName evidence="1">Uncharacterized protein</fullName>
    </submittedName>
</protein>
<dbReference type="Proteomes" id="UP000314294">
    <property type="component" value="Unassembled WGS sequence"/>
</dbReference>
<sequence>MSTSTFSSSATLKGLFWVSLVSYGATHLYVSVTNGWVTFPPPLTCPATSSSEGKIMMLRRTEGRSFGEKNTERLVHRSNPNVGGTPTKRMLKGYRCASMTSRRTPRVLDAGDARCDGEGRREGRKQASDSFCCGELKQRCAAAESLKATEAGGGRALQHSWDTNTFHNDFNFSNTEINFQD</sequence>
<name>A0A4Z2HMV6_9TELE</name>
<keyword evidence="2" id="KW-1185">Reference proteome</keyword>
<evidence type="ECO:0000313" key="1">
    <source>
        <dbReference type="EMBL" id="TNN66122.1"/>
    </source>
</evidence>